<organism evidence="3 4">
    <name type="scientific">Sediminitomix flava</name>
    <dbReference type="NCBI Taxonomy" id="379075"/>
    <lineage>
        <taxon>Bacteria</taxon>
        <taxon>Pseudomonadati</taxon>
        <taxon>Bacteroidota</taxon>
        <taxon>Cytophagia</taxon>
        <taxon>Cytophagales</taxon>
        <taxon>Flammeovirgaceae</taxon>
        <taxon>Sediminitomix</taxon>
    </lineage>
</organism>
<dbReference type="Gene3D" id="2.60.120.200">
    <property type="match status" value="1"/>
</dbReference>
<proteinExistence type="inferred from homology"/>
<evidence type="ECO:0000259" key="2">
    <source>
        <dbReference type="PROSITE" id="PS51762"/>
    </source>
</evidence>
<dbReference type="OrthoDB" id="9776255at2"/>
<comment type="similarity">
    <text evidence="1">Belongs to the glycosyl hydrolase 16 family.</text>
</comment>
<dbReference type="InterPro" id="IPR003343">
    <property type="entry name" value="Big_2"/>
</dbReference>
<dbReference type="EMBL" id="QGDO01000002">
    <property type="protein sequence ID" value="PWJ42908.1"/>
    <property type="molecule type" value="Genomic_DNA"/>
</dbReference>
<keyword evidence="4" id="KW-1185">Reference proteome</keyword>
<reference evidence="3 4" key="1">
    <citation type="submission" date="2018-03" db="EMBL/GenBank/DDBJ databases">
        <title>Genomic Encyclopedia of Archaeal and Bacterial Type Strains, Phase II (KMG-II): from individual species to whole genera.</title>
        <authorList>
            <person name="Goeker M."/>
        </authorList>
    </citation>
    <scope>NUCLEOTIDE SEQUENCE [LARGE SCALE GENOMIC DNA]</scope>
    <source>
        <strain evidence="3 4">DSM 28229</strain>
    </source>
</reference>
<evidence type="ECO:0000256" key="1">
    <source>
        <dbReference type="ARBA" id="ARBA00006865"/>
    </source>
</evidence>
<comment type="caution">
    <text evidence="3">The sequence shown here is derived from an EMBL/GenBank/DDBJ whole genome shotgun (WGS) entry which is preliminary data.</text>
</comment>
<dbReference type="InterPro" id="IPR000757">
    <property type="entry name" value="Beta-glucanase-like"/>
</dbReference>
<dbReference type="Pfam" id="PF00722">
    <property type="entry name" value="Glyco_hydro_16"/>
    <property type="match status" value="1"/>
</dbReference>
<dbReference type="Gene3D" id="2.60.40.1080">
    <property type="match status" value="1"/>
</dbReference>
<dbReference type="SUPFAM" id="SSF49899">
    <property type="entry name" value="Concanavalin A-like lectins/glucanases"/>
    <property type="match status" value="1"/>
</dbReference>
<evidence type="ECO:0000313" key="4">
    <source>
        <dbReference type="Proteomes" id="UP000245535"/>
    </source>
</evidence>
<dbReference type="PANTHER" id="PTHR10963:SF55">
    <property type="entry name" value="GLYCOSIDE HYDROLASE FAMILY 16 PROTEIN"/>
    <property type="match status" value="1"/>
</dbReference>
<evidence type="ECO:0000313" key="3">
    <source>
        <dbReference type="EMBL" id="PWJ42908.1"/>
    </source>
</evidence>
<dbReference type="AlphaFoldDB" id="A0A315ZDG3"/>
<name>A0A315ZDG3_SEDFL</name>
<sequence length="349" mass="39632">MRLKILFLFLLQMVFFSCESDSKENELKSFTLSHETLELSVGETMEITITEAPNTNAPLVWTSDNETVATVFFGQVTAVQSGTATITASLGEDTVSCVVTVPERTYELVWADEFDGTTLNTNYWTYEVNGSGGGNNEAQYYTDRPENIRVEDGKLIIEARKEEYLGKQYTSARIITKDKVDLKYGKVEARLKVPKGRGTWPAFWMLGYGSWPRAGEIDIMEHVGYQPNVFHCALHTLTKNGMNGQNPHGEQYFDYAVADEFHVITMEWVENEFMGFDRIHIYVDGVKTKTFAETPQLQDSGDWPFNDKFFFILNLAIGGSWGGAQGIDDSMFDEPVRYEIDYVRAYQLN</sequence>
<dbReference type="SMART" id="SM00635">
    <property type="entry name" value="BID_2"/>
    <property type="match status" value="1"/>
</dbReference>
<dbReference type="PROSITE" id="PS51257">
    <property type="entry name" value="PROKAR_LIPOPROTEIN"/>
    <property type="match status" value="1"/>
</dbReference>
<dbReference type="InterPro" id="IPR013320">
    <property type="entry name" value="ConA-like_dom_sf"/>
</dbReference>
<dbReference type="RefSeq" id="WP_109617027.1">
    <property type="nucleotide sequence ID" value="NZ_QGDO01000002.1"/>
</dbReference>
<accession>A0A315ZDG3</accession>
<dbReference type="InterPro" id="IPR050546">
    <property type="entry name" value="Glycosyl_Hydrlase_16"/>
</dbReference>
<dbReference type="InterPro" id="IPR008964">
    <property type="entry name" value="Invasin/intimin_cell_adhesion"/>
</dbReference>
<feature type="domain" description="GH16" evidence="2">
    <location>
        <begin position="99"/>
        <end position="349"/>
    </location>
</feature>
<protein>
    <submittedName>
        <fullName evidence="3">Beta-glucanase (GH16 family)</fullName>
    </submittedName>
</protein>
<dbReference type="PANTHER" id="PTHR10963">
    <property type="entry name" value="GLYCOSYL HYDROLASE-RELATED"/>
    <property type="match status" value="1"/>
</dbReference>
<dbReference type="CDD" id="cd08023">
    <property type="entry name" value="GH16_laminarinase_like"/>
    <property type="match status" value="1"/>
</dbReference>
<gene>
    <name evidence="3" type="ORF">BC781_102454</name>
</gene>
<dbReference type="GO" id="GO:0005975">
    <property type="term" value="P:carbohydrate metabolic process"/>
    <property type="evidence" value="ECO:0007669"/>
    <property type="project" value="InterPro"/>
</dbReference>
<dbReference type="Pfam" id="PF02368">
    <property type="entry name" value="Big_2"/>
    <property type="match status" value="1"/>
</dbReference>
<dbReference type="SUPFAM" id="SSF49373">
    <property type="entry name" value="Invasin/intimin cell-adhesion fragments"/>
    <property type="match status" value="1"/>
</dbReference>
<dbReference type="PROSITE" id="PS51762">
    <property type="entry name" value="GH16_2"/>
    <property type="match status" value="1"/>
</dbReference>
<dbReference type="Proteomes" id="UP000245535">
    <property type="component" value="Unassembled WGS sequence"/>
</dbReference>
<dbReference type="GO" id="GO:0004553">
    <property type="term" value="F:hydrolase activity, hydrolyzing O-glycosyl compounds"/>
    <property type="evidence" value="ECO:0007669"/>
    <property type="project" value="InterPro"/>
</dbReference>